<gene>
    <name evidence="1" type="ORF">CNX65_31635</name>
</gene>
<dbReference type="EMBL" id="CP023445">
    <property type="protein sequence ID" value="ATE57292.1"/>
    <property type="molecule type" value="Genomic_DNA"/>
</dbReference>
<accession>A0A290ZE93</accession>
<organism evidence="1 2">
    <name type="scientific">Actinosynnema pretiosum</name>
    <dbReference type="NCBI Taxonomy" id="42197"/>
    <lineage>
        <taxon>Bacteria</taxon>
        <taxon>Bacillati</taxon>
        <taxon>Actinomycetota</taxon>
        <taxon>Actinomycetes</taxon>
        <taxon>Pseudonocardiales</taxon>
        <taxon>Pseudonocardiaceae</taxon>
        <taxon>Actinosynnema</taxon>
    </lineage>
</organism>
<proteinExistence type="predicted"/>
<protein>
    <submittedName>
        <fullName evidence="1">Uncharacterized protein</fullName>
    </submittedName>
</protein>
<dbReference type="AlphaFoldDB" id="A0A290ZE93"/>
<name>A0A290ZE93_9PSEU</name>
<dbReference type="Proteomes" id="UP000218505">
    <property type="component" value="Chromosome"/>
</dbReference>
<keyword evidence="2" id="KW-1185">Reference proteome</keyword>
<dbReference type="KEGG" id="apre:CNX65_31635"/>
<evidence type="ECO:0000313" key="1">
    <source>
        <dbReference type="EMBL" id="ATE57292.1"/>
    </source>
</evidence>
<sequence length="181" mass="19504">MAAAVVSLLLGGTASASGERSFTAQARAAGLTAAQVEGLQDKVDGYLRELGDRGKQVAPNQIELGGAVLNVTVPGEDQPRVLGEVTANVNNAAQCSGNWARYGWFCAYRDQWFSGDNIGMYACGDYYIPWYTTGSWHNNQTTGTRPWLYFTTGEGPWHMPPADSQQASGVGWSPVLYIDNC</sequence>
<evidence type="ECO:0000313" key="2">
    <source>
        <dbReference type="Proteomes" id="UP000218505"/>
    </source>
</evidence>
<reference evidence="1" key="1">
    <citation type="submission" date="2017-09" db="EMBL/GenBank/DDBJ databases">
        <title>Complete Genome Sequence of ansamitocin-producing Bacterium Actinosynnema pretiosum X47.</title>
        <authorList>
            <person name="Cao G."/>
            <person name="Zong G."/>
            <person name="Zhong C."/>
            <person name="Fu J."/>
        </authorList>
    </citation>
    <scope>NUCLEOTIDE SEQUENCE [LARGE SCALE GENOMIC DNA]</scope>
    <source>
        <strain evidence="1">X47</strain>
    </source>
</reference>